<organism evidence="2 3">
    <name type="scientific">Phytophthora pseudosyringae</name>
    <dbReference type="NCBI Taxonomy" id="221518"/>
    <lineage>
        <taxon>Eukaryota</taxon>
        <taxon>Sar</taxon>
        <taxon>Stramenopiles</taxon>
        <taxon>Oomycota</taxon>
        <taxon>Peronosporomycetes</taxon>
        <taxon>Peronosporales</taxon>
        <taxon>Peronosporaceae</taxon>
        <taxon>Phytophthora</taxon>
    </lineage>
</organism>
<accession>A0A8T1VCM3</accession>
<dbReference type="Proteomes" id="UP000694044">
    <property type="component" value="Unassembled WGS sequence"/>
</dbReference>
<protein>
    <submittedName>
        <fullName evidence="2">Uncharacterized protein</fullName>
    </submittedName>
</protein>
<evidence type="ECO:0000256" key="1">
    <source>
        <dbReference type="SAM" id="MobiDB-lite"/>
    </source>
</evidence>
<dbReference type="EMBL" id="JAGDFM010000552">
    <property type="protein sequence ID" value="KAG7377274.1"/>
    <property type="molecule type" value="Genomic_DNA"/>
</dbReference>
<name>A0A8T1VCM3_9STRA</name>
<reference evidence="2" key="1">
    <citation type="submission" date="2021-02" db="EMBL/GenBank/DDBJ databases">
        <authorList>
            <person name="Palmer J.M."/>
        </authorList>
    </citation>
    <scope>NUCLEOTIDE SEQUENCE</scope>
    <source>
        <strain evidence="2">SCRP734</strain>
    </source>
</reference>
<sequence>MVRLRYVSRKQRRTTSIKGKRRRSSDAKRLPTAKASYVVYGIVTDFMKWHLYRCGENSILLDSSTLSAKSEELDIGSMRDVCEMVYGALSDHEEECKKEKLCIE</sequence>
<feature type="region of interest" description="Disordered" evidence="1">
    <location>
        <begin position="1"/>
        <end position="29"/>
    </location>
</feature>
<evidence type="ECO:0000313" key="2">
    <source>
        <dbReference type="EMBL" id="KAG7377274.1"/>
    </source>
</evidence>
<feature type="compositionally biased region" description="Basic residues" evidence="1">
    <location>
        <begin position="1"/>
        <end position="23"/>
    </location>
</feature>
<comment type="caution">
    <text evidence="2">The sequence shown here is derived from an EMBL/GenBank/DDBJ whole genome shotgun (WGS) entry which is preliminary data.</text>
</comment>
<proteinExistence type="predicted"/>
<keyword evidence="3" id="KW-1185">Reference proteome</keyword>
<evidence type="ECO:0000313" key="3">
    <source>
        <dbReference type="Proteomes" id="UP000694044"/>
    </source>
</evidence>
<dbReference type="AlphaFoldDB" id="A0A8T1VCM3"/>
<gene>
    <name evidence="2" type="ORF">PHYPSEUDO_011935</name>
</gene>
<dbReference type="OrthoDB" id="125512at2759"/>